<proteinExistence type="predicted"/>
<gene>
    <name evidence="1" type="ORF">ACFQE0_12465</name>
</gene>
<evidence type="ECO:0000313" key="1">
    <source>
        <dbReference type="EMBL" id="MFC6790355.1"/>
    </source>
</evidence>
<evidence type="ECO:0000313" key="2">
    <source>
        <dbReference type="Proteomes" id="UP001596292"/>
    </source>
</evidence>
<accession>A0ABW2BJI1</accession>
<dbReference type="RefSeq" id="WP_378970047.1">
    <property type="nucleotide sequence ID" value="NZ_JBHSWN010000001.1"/>
</dbReference>
<comment type="caution">
    <text evidence="1">The sequence shown here is derived from an EMBL/GenBank/DDBJ whole genome shotgun (WGS) entry which is preliminary data.</text>
</comment>
<organism evidence="1 2">
    <name type="scientific">Methylobacterium komagatae</name>
    <dbReference type="NCBI Taxonomy" id="374425"/>
    <lineage>
        <taxon>Bacteria</taxon>
        <taxon>Pseudomonadati</taxon>
        <taxon>Pseudomonadota</taxon>
        <taxon>Alphaproteobacteria</taxon>
        <taxon>Hyphomicrobiales</taxon>
        <taxon>Methylobacteriaceae</taxon>
        <taxon>Methylobacterium</taxon>
    </lineage>
</organism>
<protein>
    <submittedName>
        <fullName evidence="1">Uncharacterized protein</fullName>
    </submittedName>
</protein>
<reference evidence="2" key="1">
    <citation type="journal article" date="2019" name="Int. J. Syst. Evol. Microbiol.">
        <title>The Global Catalogue of Microorganisms (GCM) 10K type strain sequencing project: providing services to taxonomists for standard genome sequencing and annotation.</title>
        <authorList>
            <consortium name="The Broad Institute Genomics Platform"/>
            <consortium name="The Broad Institute Genome Sequencing Center for Infectious Disease"/>
            <person name="Wu L."/>
            <person name="Ma J."/>
        </authorList>
    </citation>
    <scope>NUCLEOTIDE SEQUENCE [LARGE SCALE GENOMIC DNA]</scope>
    <source>
        <strain evidence="2">CCUG 48316</strain>
    </source>
</reference>
<dbReference type="EMBL" id="JBHSWN010000001">
    <property type="protein sequence ID" value="MFC6790355.1"/>
    <property type="molecule type" value="Genomic_DNA"/>
</dbReference>
<keyword evidence="2" id="KW-1185">Reference proteome</keyword>
<name>A0ABW2BJI1_9HYPH</name>
<sequence length="48" mass="4998">MKDRTTAGRLAIAGLAQLILAVATGLPLHSTDRLVPRSEDPTGPFVGI</sequence>
<dbReference type="Proteomes" id="UP001596292">
    <property type="component" value="Unassembled WGS sequence"/>
</dbReference>